<dbReference type="EMBL" id="CAUEEQ010079068">
    <property type="protein sequence ID" value="CAJ0968220.1"/>
    <property type="molecule type" value="Genomic_DNA"/>
</dbReference>
<evidence type="ECO:0000313" key="3">
    <source>
        <dbReference type="Proteomes" id="UP001176940"/>
    </source>
</evidence>
<organism evidence="2 3">
    <name type="scientific">Ranitomeya imitator</name>
    <name type="common">mimic poison frog</name>
    <dbReference type="NCBI Taxonomy" id="111125"/>
    <lineage>
        <taxon>Eukaryota</taxon>
        <taxon>Metazoa</taxon>
        <taxon>Chordata</taxon>
        <taxon>Craniata</taxon>
        <taxon>Vertebrata</taxon>
        <taxon>Euteleostomi</taxon>
        <taxon>Amphibia</taxon>
        <taxon>Batrachia</taxon>
        <taxon>Anura</taxon>
        <taxon>Neobatrachia</taxon>
        <taxon>Hyloidea</taxon>
        <taxon>Dendrobatidae</taxon>
        <taxon>Dendrobatinae</taxon>
        <taxon>Ranitomeya</taxon>
    </lineage>
</organism>
<name>A0ABN9MN71_9NEOB</name>
<dbReference type="InterPro" id="IPR011625">
    <property type="entry name" value="A2M_N_BRD"/>
</dbReference>
<dbReference type="PANTHER" id="PTHR11412">
    <property type="entry name" value="MACROGLOBULIN / COMPLEMENT"/>
    <property type="match status" value="1"/>
</dbReference>
<feature type="domain" description="Alpha-2-macroglobulin bait region" evidence="1">
    <location>
        <begin position="1"/>
        <end position="112"/>
    </location>
</feature>
<dbReference type="InterPro" id="IPR050473">
    <property type="entry name" value="A2M/Complement_sys"/>
</dbReference>
<feature type="non-terminal residue" evidence="2">
    <location>
        <position position="1"/>
    </location>
</feature>
<accession>A0ABN9MN71</accession>
<dbReference type="SMART" id="SM01359">
    <property type="entry name" value="A2M_N_2"/>
    <property type="match status" value="1"/>
</dbReference>
<dbReference type="Gene3D" id="3.30.420.10">
    <property type="entry name" value="Ribonuclease H-like superfamily/Ribonuclease H"/>
    <property type="match status" value="1"/>
</dbReference>
<dbReference type="Proteomes" id="UP001176940">
    <property type="component" value="Unassembled WGS sequence"/>
</dbReference>
<proteinExistence type="predicted"/>
<dbReference type="InterPro" id="IPR036397">
    <property type="entry name" value="RNaseH_sf"/>
</dbReference>
<sequence length="215" mass="24068">IMNKGRIMKVGSQRREAGQTLVTMLLQITEEFIPSFRILAYYTVTTGAGWEIVADSIWIDVADTCMGTLVVTGHKDEDNAIQQPEGSMTLKLQADHNAAVGLVAVDKGVYVINNKLKISQKKVKSRDGKFFKVATFCFDDSFAHSWHSLDELQEVVTGNGLPTILKEFPEMLSTWHTCEVKTIPGDYLLKLIKRMPRVCKAVIKAKGGYFEEPRI</sequence>
<keyword evidence="3" id="KW-1185">Reference proteome</keyword>
<dbReference type="Pfam" id="PF07703">
    <property type="entry name" value="A2M_BRD"/>
    <property type="match status" value="1"/>
</dbReference>
<dbReference type="PANTHER" id="PTHR11412:SF81">
    <property type="entry name" value="COMPLEMENT C3"/>
    <property type="match status" value="1"/>
</dbReference>
<reference evidence="2" key="1">
    <citation type="submission" date="2023-07" db="EMBL/GenBank/DDBJ databases">
        <authorList>
            <person name="Stuckert A."/>
        </authorList>
    </citation>
    <scope>NUCLEOTIDE SEQUENCE</scope>
</reference>
<gene>
    <name evidence="2" type="ORF">RIMI_LOCUS22921401</name>
</gene>
<protein>
    <recommendedName>
        <fullName evidence="1">Alpha-2-macroglobulin bait region domain-containing protein</fullName>
    </recommendedName>
</protein>
<comment type="caution">
    <text evidence="2">The sequence shown here is derived from an EMBL/GenBank/DDBJ whole genome shotgun (WGS) entry which is preliminary data.</text>
</comment>
<dbReference type="Gene3D" id="6.20.50.160">
    <property type="match status" value="1"/>
</dbReference>
<evidence type="ECO:0000259" key="1">
    <source>
        <dbReference type="SMART" id="SM01359"/>
    </source>
</evidence>
<dbReference type="Gene3D" id="2.60.40.1930">
    <property type="match status" value="1"/>
</dbReference>
<evidence type="ECO:0000313" key="2">
    <source>
        <dbReference type="EMBL" id="CAJ0968220.1"/>
    </source>
</evidence>